<dbReference type="Gene3D" id="3.40.50.1000">
    <property type="entry name" value="HAD superfamily/HAD-like"/>
    <property type="match status" value="1"/>
</dbReference>
<keyword evidence="1" id="KW-0378">Hydrolase</keyword>
<proteinExistence type="predicted"/>
<dbReference type="SFLD" id="SFLDS00003">
    <property type="entry name" value="Haloacid_Dehalogenase"/>
    <property type="match status" value="1"/>
</dbReference>
<keyword evidence="2" id="KW-1185">Reference proteome</keyword>
<gene>
    <name evidence="1" type="ORF">EI982_15180</name>
</gene>
<dbReference type="AlphaFoldDB" id="A0A6B9F688"/>
<protein>
    <submittedName>
        <fullName evidence="1">HAD family hydrolase</fullName>
    </submittedName>
</protein>
<reference evidence="1 2" key="1">
    <citation type="submission" date="2018-12" db="EMBL/GenBank/DDBJ databases">
        <title>Complete genome sequence of Haloplanus rallus MBLA0036.</title>
        <authorList>
            <person name="Nam Y.-d."/>
            <person name="Kang J."/>
            <person name="Chung W.-H."/>
            <person name="Park Y.S."/>
        </authorList>
    </citation>
    <scope>NUCLEOTIDE SEQUENCE [LARGE SCALE GENOMIC DNA]</scope>
    <source>
        <strain evidence="1 2">MBLA0036</strain>
    </source>
</reference>
<dbReference type="InterPro" id="IPR050155">
    <property type="entry name" value="HAD-like_hydrolase_sf"/>
</dbReference>
<dbReference type="PANTHER" id="PTHR43434:SF1">
    <property type="entry name" value="PHOSPHOGLYCOLATE PHOSPHATASE"/>
    <property type="match status" value="1"/>
</dbReference>
<dbReference type="EMBL" id="CP034345">
    <property type="protein sequence ID" value="QGX96026.1"/>
    <property type="molecule type" value="Genomic_DNA"/>
</dbReference>
<dbReference type="SFLD" id="SFLDG01129">
    <property type="entry name" value="C1.5:_HAD__Beta-PGM__Phosphata"/>
    <property type="match status" value="1"/>
</dbReference>
<dbReference type="GO" id="GO:0006281">
    <property type="term" value="P:DNA repair"/>
    <property type="evidence" value="ECO:0007669"/>
    <property type="project" value="TreeGrafter"/>
</dbReference>
<evidence type="ECO:0000313" key="1">
    <source>
        <dbReference type="EMBL" id="QGX96026.1"/>
    </source>
</evidence>
<dbReference type="RefSeq" id="WP_157690486.1">
    <property type="nucleotide sequence ID" value="NZ_CP034345.1"/>
</dbReference>
<dbReference type="Proteomes" id="UP000428325">
    <property type="component" value="Chromosome"/>
</dbReference>
<evidence type="ECO:0000313" key="2">
    <source>
        <dbReference type="Proteomes" id="UP000428325"/>
    </source>
</evidence>
<organism evidence="1 2">
    <name type="scientific">Haloplanus rallus</name>
    <dbReference type="NCBI Taxonomy" id="1816183"/>
    <lineage>
        <taxon>Archaea</taxon>
        <taxon>Methanobacteriati</taxon>
        <taxon>Methanobacteriota</taxon>
        <taxon>Stenosarchaea group</taxon>
        <taxon>Halobacteria</taxon>
        <taxon>Halobacteriales</taxon>
        <taxon>Haloferacaceae</taxon>
        <taxon>Haloplanus</taxon>
    </lineage>
</organism>
<sequence length="217" mass="24159">MVAHAYDFWLFDLDGTLVDVEPSYAREVFERVGDRLGRDFSEREVEILWHGLSGERTPQLREWGIDPDAFWATLHDVEDPAARADATFLHDDAAFVADLDRPVGLVTHCQEYLVDPVLDGLDIRDWFDTVVSCTHEIGWKPDPAPVYRAMSDLGVEDGTAGTLVGDGPNDVGAAWNAGLDGVHVERHGPYRRGRCVLGDYRVRSLDELRATPRAAGD</sequence>
<dbReference type="PANTHER" id="PTHR43434">
    <property type="entry name" value="PHOSPHOGLYCOLATE PHOSPHATASE"/>
    <property type="match status" value="1"/>
</dbReference>
<dbReference type="OrthoDB" id="31229at2157"/>
<accession>A0A6B9F688</accession>
<dbReference type="Pfam" id="PF00702">
    <property type="entry name" value="Hydrolase"/>
    <property type="match status" value="1"/>
</dbReference>
<name>A0A6B9F688_9EURY</name>
<dbReference type="GO" id="GO:0008967">
    <property type="term" value="F:phosphoglycolate phosphatase activity"/>
    <property type="evidence" value="ECO:0007669"/>
    <property type="project" value="TreeGrafter"/>
</dbReference>
<dbReference type="InterPro" id="IPR023214">
    <property type="entry name" value="HAD_sf"/>
</dbReference>
<dbReference type="GeneID" id="99243793"/>
<dbReference type="KEGG" id="hra:EI982_15180"/>
<dbReference type="SUPFAM" id="SSF56784">
    <property type="entry name" value="HAD-like"/>
    <property type="match status" value="1"/>
</dbReference>
<dbReference type="InterPro" id="IPR036412">
    <property type="entry name" value="HAD-like_sf"/>
</dbReference>